<accession>A0ABU9KZY9</accession>
<organism evidence="2 3">
    <name type="scientific">Lutimonas vermicola</name>
    <dbReference type="NCBI Taxonomy" id="414288"/>
    <lineage>
        <taxon>Bacteria</taxon>
        <taxon>Pseudomonadati</taxon>
        <taxon>Bacteroidota</taxon>
        <taxon>Flavobacteriia</taxon>
        <taxon>Flavobacteriales</taxon>
        <taxon>Flavobacteriaceae</taxon>
        <taxon>Lutimonas</taxon>
    </lineage>
</organism>
<evidence type="ECO:0000256" key="1">
    <source>
        <dbReference type="SAM" id="SignalP"/>
    </source>
</evidence>
<name>A0ABU9KZY9_9FLAO</name>
<dbReference type="Proteomes" id="UP001474120">
    <property type="component" value="Unassembled WGS sequence"/>
</dbReference>
<gene>
    <name evidence="2" type="ORF">AABB81_07655</name>
</gene>
<comment type="caution">
    <text evidence="2">The sequence shown here is derived from an EMBL/GenBank/DDBJ whole genome shotgun (WGS) entry which is preliminary data.</text>
</comment>
<evidence type="ECO:0008006" key="4">
    <source>
        <dbReference type="Google" id="ProtNLM"/>
    </source>
</evidence>
<dbReference type="EMBL" id="JBCDNA010000002">
    <property type="protein sequence ID" value="MEL4455766.1"/>
    <property type="molecule type" value="Genomic_DNA"/>
</dbReference>
<reference evidence="2 3" key="1">
    <citation type="submission" date="2024-04" db="EMBL/GenBank/DDBJ databases">
        <title>whole genome sequencing of Lutimonas vermicola strain IMCC1616.</title>
        <authorList>
            <person name="Bae S.S."/>
        </authorList>
    </citation>
    <scope>NUCLEOTIDE SEQUENCE [LARGE SCALE GENOMIC DNA]</scope>
    <source>
        <strain evidence="2 3">IMCC1616</strain>
    </source>
</reference>
<evidence type="ECO:0000313" key="2">
    <source>
        <dbReference type="EMBL" id="MEL4455766.1"/>
    </source>
</evidence>
<evidence type="ECO:0000313" key="3">
    <source>
        <dbReference type="Proteomes" id="UP001474120"/>
    </source>
</evidence>
<keyword evidence="1" id="KW-0732">Signal</keyword>
<dbReference type="RefSeq" id="WP_342159719.1">
    <property type="nucleotide sequence ID" value="NZ_JBCDNA010000002.1"/>
</dbReference>
<proteinExistence type="predicted"/>
<keyword evidence="3" id="KW-1185">Reference proteome</keyword>
<feature type="signal peptide" evidence="1">
    <location>
        <begin position="1"/>
        <end position="26"/>
    </location>
</feature>
<protein>
    <recommendedName>
        <fullName evidence="4">DUF3078 domain-containing protein</fullName>
    </recommendedName>
</protein>
<feature type="chain" id="PRO_5046002666" description="DUF3078 domain-containing protein" evidence="1">
    <location>
        <begin position="27"/>
        <end position="292"/>
    </location>
</feature>
<sequence length="292" mass="32590">MGSYVKNQLHALVFLIICLIASVAMAQQEDQPENDSLSRKETHKELRKAFRKDNRQVFVSFSGVKAKLNTTASFDVQDGLLTANVGLEKNLGLPSEKSFFTGSIMYRITPSSGIYAKYYGIDRAKSYTTKEDVIFLRDTLPAGSEARGYFNTQVASAGYLLSLLKDPNAFLGAYLNIYVMSLGTGVSSDLGNIDAKVNFTAPLPNLGLVALFKLKEWLYINGNIGFFSLYLDDFNGSLYDFSASLMFKPIKWFGIDVSYQEFDIRVVFPNDDIQTTIDYNFRGPAVGLNFLF</sequence>